<evidence type="ECO:0000259" key="3">
    <source>
        <dbReference type="Pfam" id="PF20737"/>
    </source>
</evidence>
<dbReference type="InterPro" id="IPR012341">
    <property type="entry name" value="6hp_glycosidase-like_sf"/>
</dbReference>
<dbReference type="Pfam" id="PF20736">
    <property type="entry name" value="Glyco_hydro127M"/>
    <property type="match status" value="1"/>
</dbReference>
<keyword evidence="4" id="KW-0378">Hydrolase</keyword>
<dbReference type="InterPro" id="IPR008928">
    <property type="entry name" value="6-hairpin_glycosidase_sf"/>
</dbReference>
<accession>A0A9D2AZY9</accession>
<dbReference type="InterPro" id="IPR049046">
    <property type="entry name" value="Beta-AFase-like_GH127_middle"/>
</dbReference>
<feature type="domain" description="Non-reducing end beta-L-arabinofuranosidase-like GH127 catalytic" evidence="1">
    <location>
        <begin position="5"/>
        <end position="439"/>
    </location>
</feature>
<organism evidence="4 5">
    <name type="scientific">Candidatus Anaerobiospirillum pullistercoris</name>
    <dbReference type="NCBI Taxonomy" id="2838452"/>
    <lineage>
        <taxon>Bacteria</taxon>
        <taxon>Pseudomonadati</taxon>
        <taxon>Pseudomonadota</taxon>
        <taxon>Gammaproteobacteria</taxon>
        <taxon>Aeromonadales</taxon>
        <taxon>Succinivibrionaceae</taxon>
        <taxon>Anaerobiospirillum</taxon>
    </lineage>
</organism>
<feature type="domain" description="Non-reducing end beta-L-arabinofuranosidase-like GH127 C-terminal" evidence="3">
    <location>
        <begin position="548"/>
        <end position="663"/>
    </location>
</feature>
<gene>
    <name evidence="4" type="ORF">H9850_01160</name>
</gene>
<evidence type="ECO:0000313" key="4">
    <source>
        <dbReference type="EMBL" id="HIX56065.1"/>
    </source>
</evidence>
<dbReference type="SUPFAM" id="SSF48208">
    <property type="entry name" value="Six-hairpin glycosidases"/>
    <property type="match status" value="1"/>
</dbReference>
<dbReference type="GO" id="GO:0016787">
    <property type="term" value="F:hydrolase activity"/>
    <property type="evidence" value="ECO:0007669"/>
    <property type="project" value="UniProtKB-KW"/>
</dbReference>
<protein>
    <submittedName>
        <fullName evidence="4">Glycoside hydrolase family 127 protein</fullName>
    </submittedName>
</protein>
<dbReference type="Proteomes" id="UP000886829">
    <property type="component" value="Unassembled WGS sequence"/>
</dbReference>
<dbReference type="Pfam" id="PF20737">
    <property type="entry name" value="Glyco_hydro127C"/>
    <property type="match status" value="1"/>
</dbReference>
<dbReference type="PANTHER" id="PTHR43465:SF2">
    <property type="entry name" value="DUF1680 DOMAIN PROTEIN (AFU_ORTHOLOGUE AFUA_1G08910)"/>
    <property type="match status" value="1"/>
</dbReference>
<dbReference type="GO" id="GO:0005975">
    <property type="term" value="P:carbohydrate metabolic process"/>
    <property type="evidence" value="ECO:0007669"/>
    <property type="project" value="InterPro"/>
</dbReference>
<dbReference type="EMBL" id="DXEV01000025">
    <property type="protein sequence ID" value="HIX56065.1"/>
    <property type="molecule type" value="Genomic_DNA"/>
</dbReference>
<evidence type="ECO:0000259" key="1">
    <source>
        <dbReference type="Pfam" id="PF07944"/>
    </source>
</evidence>
<reference evidence="4" key="1">
    <citation type="journal article" date="2021" name="PeerJ">
        <title>Extensive microbial diversity within the chicken gut microbiome revealed by metagenomics and culture.</title>
        <authorList>
            <person name="Gilroy R."/>
            <person name="Ravi A."/>
            <person name="Getino M."/>
            <person name="Pursley I."/>
            <person name="Horton D.L."/>
            <person name="Alikhan N.F."/>
            <person name="Baker D."/>
            <person name="Gharbi K."/>
            <person name="Hall N."/>
            <person name="Watson M."/>
            <person name="Adriaenssens E.M."/>
            <person name="Foster-Nyarko E."/>
            <person name="Jarju S."/>
            <person name="Secka A."/>
            <person name="Antonio M."/>
            <person name="Oren A."/>
            <person name="Chaudhuri R.R."/>
            <person name="La Ragione R."/>
            <person name="Hildebrand F."/>
            <person name="Pallen M.J."/>
        </authorList>
    </citation>
    <scope>NUCLEOTIDE SEQUENCE</scope>
    <source>
        <strain evidence="4">USASDec5-558</strain>
    </source>
</reference>
<evidence type="ECO:0000259" key="2">
    <source>
        <dbReference type="Pfam" id="PF20736"/>
    </source>
</evidence>
<comment type="caution">
    <text evidence="4">The sequence shown here is derived from an EMBL/GenBank/DDBJ whole genome shotgun (WGS) entry which is preliminary data.</text>
</comment>
<dbReference type="InterPro" id="IPR012878">
    <property type="entry name" value="Beta-AFase-like_GH127_cat"/>
</dbReference>
<reference evidence="4" key="2">
    <citation type="submission" date="2021-04" db="EMBL/GenBank/DDBJ databases">
        <authorList>
            <person name="Gilroy R."/>
        </authorList>
    </citation>
    <scope>NUCLEOTIDE SEQUENCE</scope>
    <source>
        <strain evidence="4">USASDec5-558</strain>
    </source>
</reference>
<sequence>MLEQIQVQSKFWRERQRVIREQMIPYQWNVINDLQSVNIASTNTGGDGDAQDTDKSYVVENFLIAAGKKQGKRGGMVFQDSDAYKWLEAVAYSLECYPDPKLQAQADSLVQIIADAQESDGYLNTYFQVNEPDRKYQSLYMSHELYCAGHFIEAAVAYYQVTKNQLVLDVAKRLADNIDAHFGPEDGKIHGGDGHEEIELALLRLYELTGEQKYLDLSKYFLLTRGQNPDFFEEQKRRDVALGRKSLIQGLDIMYSEFTPAYFQNDLPLDQQPDAKGHAVRVVYLSSALALGAALSGDAKLQQAAKNYWQSIVERRMYLTGAIGSTCHGEAFTADYDLPNDSMYGETCASVGLTFFAHNMLRSDHQGVYGDVMEQALYNTVLAGMSLDGKSYFYVNPLEARPQYSKQNPGLKHVLTRRAGWFACACCPPNLARMVMSVGHYAYHCDQNTIYADLYMESEAQFAFAERKLQIQQNTAYPWDGKITFTVRADQQGPEVKLALRLPEWCERYDLKLNGKEQQVTANAGYLYLDSGLADGDCIELDLHMSAQIVEANPLIAADYGKQAVVRGPMVYCVEACDNGENLQCLHLGSGDELQGHFDEQLLDGVYVLESKGCRRVFDFEQGRLYRAVNKSVAEQFRPQTLVLIPYYAWCNRAEGEMRVWLNPNPL</sequence>
<dbReference type="AlphaFoldDB" id="A0A9D2AZY9"/>
<name>A0A9D2AZY9_9GAMM</name>
<proteinExistence type="predicted"/>
<dbReference type="InterPro" id="IPR049049">
    <property type="entry name" value="Beta-AFase-like_GH127_C"/>
</dbReference>
<dbReference type="Pfam" id="PF07944">
    <property type="entry name" value="Beta-AFase-like_GH127_cat"/>
    <property type="match status" value="1"/>
</dbReference>
<dbReference type="Gene3D" id="1.50.10.10">
    <property type="match status" value="1"/>
</dbReference>
<evidence type="ECO:0000313" key="5">
    <source>
        <dbReference type="Proteomes" id="UP000886829"/>
    </source>
</evidence>
<feature type="domain" description="Non-reducing end beta-L-arabinofuranosidase-like GH127 middle" evidence="2">
    <location>
        <begin position="449"/>
        <end position="545"/>
    </location>
</feature>
<dbReference type="InterPro" id="IPR049174">
    <property type="entry name" value="Beta-AFase-like"/>
</dbReference>
<dbReference type="PANTHER" id="PTHR43465">
    <property type="entry name" value="DUF1680 DOMAIN PROTEIN (AFU_ORTHOLOGUE AFUA_1G08910)"/>
    <property type="match status" value="1"/>
</dbReference>